<keyword evidence="1" id="KW-0175">Coiled coil</keyword>
<accession>A0A9W9TFJ5</accession>
<organism evidence="3 4">
    <name type="scientific">Penicillium citrinum</name>
    <dbReference type="NCBI Taxonomy" id="5077"/>
    <lineage>
        <taxon>Eukaryota</taxon>
        <taxon>Fungi</taxon>
        <taxon>Dikarya</taxon>
        <taxon>Ascomycota</taxon>
        <taxon>Pezizomycotina</taxon>
        <taxon>Eurotiomycetes</taxon>
        <taxon>Eurotiomycetidae</taxon>
        <taxon>Eurotiales</taxon>
        <taxon>Aspergillaceae</taxon>
        <taxon>Penicillium</taxon>
    </lineage>
</organism>
<name>A0A9W9TFJ5_PENCI</name>
<gene>
    <name evidence="3" type="ORF">N7469_009735</name>
</gene>
<evidence type="ECO:0000256" key="2">
    <source>
        <dbReference type="SAM" id="MobiDB-lite"/>
    </source>
</evidence>
<reference evidence="3" key="1">
    <citation type="submission" date="2022-11" db="EMBL/GenBank/DDBJ databases">
        <authorList>
            <person name="Petersen C."/>
        </authorList>
    </citation>
    <scope>NUCLEOTIDE SEQUENCE</scope>
    <source>
        <strain evidence="3">IBT 23319</strain>
    </source>
</reference>
<evidence type="ECO:0000313" key="4">
    <source>
        <dbReference type="Proteomes" id="UP001147733"/>
    </source>
</evidence>
<dbReference type="AlphaFoldDB" id="A0A9W9TFJ5"/>
<feature type="coiled-coil region" evidence="1">
    <location>
        <begin position="99"/>
        <end position="126"/>
    </location>
</feature>
<feature type="region of interest" description="Disordered" evidence="2">
    <location>
        <begin position="49"/>
        <end position="88"/>
    </location>
</feature>
<proteinExistence type="predicted"/>
<dbReference type="RefSeq" id="XP_056495771.1">
    <property type="nucleotide sequence ID" value="XM_056648640.1"/>
</dbReference>
<comment type="caution">
    <text evidence="3">The sequence shown here is derived from an EMBL/GenBank/DDBJ whole genome shotgun (WGS) entry which is preliminary data.</text>
</comment>
<dbReference type="OrthoDB" id="4361556at2759"/>
<dbReference type="GeneID" id="81387807"/>
<reference evidence="3" key="2">
    <citation type="journal article" date="2023" name="IMA Fungus">
        <title>Comparative genomic study of the Penicillium genus elucidates a diverse pangenome and 15 lateral gene transfer events.</title>
        <authorList>
            <person name="Petersen C."/>
            <person name="Sorensen T."/>
            <person name="Nielsen M.R."/>
            <person name="Sondergaard T.E."/>
            <person name="Sorensen J.L."/>
            <person name="Fitzpatrick D.A."/>
            <person name="Frisvad J.C."/>
            <person name="Nielsen K.L."/>
        </authorList>
    </citation>
    <scope>NUCLEOTIDE SEQUENCE</scope>
    <source>
        <strain evidence="3">IBT 23319</strain>
    </source>
</reference>
<dbReference type="EMBL" id="JAPQKT010000009">
    <property type="protein sequence ID" value="KAJ5220848.1"/>
    <property type="molecule type" value="Genomic_DNA"/>
</dbReference>
<evidence type="ECO:0000256" key="1">
    <source>
        <dbReference type="SAM" id="Coils"/>
    </source>
</evidence>
<protein>
    <submittedName>
        <fullName evidence="3">Uncharacterized protein</fullName>
    </submittedName>
</protein>
<evidence type="ECO:0000313" key="3">
    <source>
        <dbReference type="EMBL" id="KAJ5220848.1"/>
    </source>
</evidence>
<sequence>MEELTDEQFDRLLEEVGGGADLGLLDPFYDPTLFPETYSDFSNLLSFPPLPSTEDQISPVQRETEGSLEPEEGSCDSSIHPADAEAGGANEAIEALKTANAAKLLAEEQKIRLDAMQKELESLTRIFEDIQTYQHQRLNPWMKIVQGYLNNIDGCSEGNPRSAMEDDFEIDIEHP</sequence>
<dbReference type="Proteomes" id="UP001147733">
    <property type="component" value="Unassembled WGS sequence"/>
</dbReference>
<keyword evidence="4" id="KW-1185">Reference proteome</keyword>